<reference evidence="1 2" key="1">
    <citation type="journal article" date="2011" name="J. Bacteriol.">
        <title>Genomes and Characterization of Phages Bcep22 and BcepIL02, Founders of a Novel Phage Type in Burkholderia cenocepacia.</title>
        <authorList>
            <person name="Gill J.J."/>
            <person name="Summer E.J."/>
            <person name="Russell W.K."/>
            <person name="Cologna S.M."/>
            <person name="Carlile T.M."/>
            <person name="Fuller A.C."/>
            <person name="Kitsopoulos K."/>
            <person name="Mebane L.M."/>
            <person name="Parkinson B.N."/>
            <person name="Sullivan D."/>
            <person name="Carmody L.A."/>
            <person name="Gonzalez C.F."/>
            <person name="Lipuma J.J."/>
            <person name="Young R."/>
        </authorList>
    </citation>
    <scope>NUCLEOTIDE SEQUENCE [LARGE SCALE GENOMIC DNA]</scope>
</reference>
<dbReference type="EMBL" id="AY349011">
    <property type="protein sequence ID" value="AAQ54989.1"/>
    <property type="molecule type" value="Genomic_DNA"/>
</dbReference>
<evidence type="ECO:0000313" key="1">
    <source>
        <dbReference type="EMBL" id="AAQ54989.1"/>
    </source>
</evidence>
<name>Q6V7N7_9CAUD</name>
<sequence length="157" mass="16194">MTILQSLWPTQQRTTPYGDCAGDQVCERFEFALPAAGLQVGDIIELGVLPADHSVSDAVLIADKLDTGGAPAIAFDVGLMSGDVGDKVSARTCGAELFAASNVGQAGGVARATLASAFTIAPTGNHRSIGVKITVAAQTQAANAKLRLMLTYRPTSY</sequence>
<dbReference type="RefSeq" id="NP_944285.1">
    <property type="nucleotide sequence ID" value="NC_005262.3"/>
</dbReference>
<dbReference type="KEGG" id="vg:2658324"/>
<proteinExistence type="predicted"/>
<dbReference type="GeneID" id="2658324"/>
<evidence type="ECO:0000313" key="2">
    <source>
        <dbReference type="Proteomes" id="UP000001160"/>
    </source>
</evidence>
<dbReference type="Proteomes" id="UP000001160">
    <property type="component" value="Segment"/>
</dbReference>
<protein>
    <submittedName>
        <fullName evidence="1">Virion-associated phage protein</fullName>
    </submittedName>
</protein>
<organism evidence="1 2">
    <name type="scientific">Burkholderia phage Bcep22</name>
    <dbReference type="NCBI Taxonomy" id="2883944"/>
    <lineage>
        <taxon>Viruses</taxon>
        <taxon>Duplodnaviria</taxon>
        <taxon>Heunggongvirae</taxon>
        <taxon>Uroviricota</taxon>
        <taxon>Caudoviricetes</taxon>
        <taxon>Lessievirus</taxon>
        <taxon>Lessievirus bcep22</taxon>
    </lineage>
</organism>
<gene>
    <name evidence="1" type="ORF">Bcep22_gp56</name>
</gene>
<keyword evidence="2" id="KW-1185">Reference proteome</keyword>
<accession>Q6V7N7</accession>